<comment type="caution">
    <text evidence="1">The sequence shown here is derived from an EMBL/GenBank/DDBJ whole genome shotgun (WGS) entry which is preliminary data.</text>
</comment>
<evidence type="ECO:0000313" key="2">
    <source>
        <dbReference type="Proteomes" id="UP000075442"/>
    </source>
</evidence>
<dbReference type="AlphaFoldDB" id="A0A150NWR9"/>
<protein>
    <submittedName>
        <fullName evidence="1">Accessory secretory protein Asp2</fullName>
    </submittedName>
</protein>
<name>A0A150NWR9_STRMT</name>
<proteinExistence type="predicted"/>
<sequence length="89" mass="10610">MSKGLKILQIGLDNWSHQYEIPENMDWYFVCPRSSKALRKMIEIDTISRFQAVLIEDGNSLTDVLEFTDFFEPHSLFIIRILRRQIPFF</sequence>
<dbReference type="PATRIC" id="fig|28037.235.peg.477"/>
<accession>A0A150NWR9</accession>
<dbReference type="EMBL" id="LROU01000025">
    <property type="protein sequence ID" value="KYF37889.1"/>
    <property type="molecule type" value="Genomic_DNA"/>
</dbReference>
<gene>
    <name evidence="1" type="ORF">SMIM3I_01758</name>
</gene>
<organism evidence="1 2">
    <name type="scientific">Streptococcus mitis</name>
    <dbReference type="NCBI Taxonomy" id="28037"/>
    <lineage>
        <taxon>Bacteria</taxon>
        <taxon>Bacillati</taxon>
        <taxon>Bacillota</taxon>
        <taxon>Bacilli</taxon>
        <taxon>Lactobacillales</taxon>
        <taxon>Streptococcaceae</taxon>
        <taxon>Streptococcus</taxon>
        <taxon>Streptococcus mitis group</taxon>
    </lineage>
</organism>
<reference evidence="1 2" key="1">
    <citation type="submission" date="2016-01" db="EMBL/GenBank/DDBJ databases">
        <title>Highly variable Streptococcus oralis 1 are common among viridans streptococci isolated from primates.</title>
        <authorList>
            <person name="Denapaite D."/>
            <person name="Rieger M."/>
            <person name="Koendgen S."/>
            <person name="Brueckner R."/>
            <person name="Ochigava I."/>
            <person name="Kappeler P."/>
            <person name="Maetz-Rensing K."/>
            <person name="Leendertz F."/>
        </authorList>
    </citation>
    <scope>NUCLEOTIDE SEQUENCE [LARGE SCALE GENOMIC DNA]</scope>
    <source>
        <strain evidence="1 2">M3-1</strain>
    </source>
</reference>
<dbReference type="Proteomes" id="UP000075442">
    <property type="component" value="Unassembled WGS sequence"/>
</dbReference>
<evidence type="ECO:0000313" key="1">
    <source>
        <dbReference type="EMBL" id="KYF37889.1"/>
    </source>
</evidence>